<reference evidence="6" key="1">
    <citation type="journal article" date="2019" name="Int. J. Syst. Evol. Microbiol.">
        <title>The Global Catalogue of Microorganisms (GCM) 10K type strain sequencing project: providing services to taxonomists for standard genome sequencing and annotation.</title>
        <authorList>
            <consortium name="The Broad Institute Genomics Platform"/>
            <consortium name="The Broad Institute Genome Sequencing Center for Infectious Disease"/>
            <person name="Wu L."/>
            <person name="Ma J."/>
        </authorList>
    </citation>
    <scope>NUCLEOTIDE SEQUENCE [LARGE SCALE GENOMIC DNA]</scope>
    <source>
        <strain evidence="6">CGMCC 1.16306</strain>
    </source>
</reference>
<dbReference type="InterPro" id="IPR041704">
    <property type="entry name" value="CFLE_GH18"/>
</dbReference>
<dbReference type="CDD" id="cd02874">
    <property type="entry name" value="GH18_CFLE_spore_hydrolase"/>
    <property type="match status" value="1"/>
</dbReference>
<name>A0ABV9GH91_9BACL</name>
<dbReference type="GO" id="GO:0016787">
    <property type="term" value="F:hydrolase activity"/>
    <property type="evidence" value="ECO:0007669"/>
    <property type="project" value="UniProtKB-KW"/>
</dbReference>
<organism evidence="5 6">
    <name type="scientific">Camelliibacillus cellulosilyticus</name>
    <dbReference type="NCBI Taxonomy" id="2174486"/>
    <lineage>
        <taxon>Bacteria</taxon>
        <taxon>Bacillati</taxon>
        <taxon>Bacillota</taxon>
        <taxon>Bacilli</taxon>
        <taxon>Bacillales</taxon>
        <taxon>Sporolactobacillaceae</taxon>
        <taxon>Camelliibacillus</taxon>
    </lineage>
</organism>
<gene>
    <name evidence="5" type="ORF">ACFO4N_02875</name>
</gene>
<dbReference type="Pfam" id="PF01476">
    <property type="entry name" value="LysM"/>
    <property type="match status" value="2"/>
</dbReference>
<evidence type="ECO:0000259" key="4">
    <source>
        <dbReference type="PROSITE" id="PS51910"/>
    </source>
</evidence>
<sequence>MFIYTVKPGDSLYAISQKYQIPIEDIRLANGLSGQNLAIGQALFMNTSTYVVQPGDTFYAIAKMSYVPLETLLQANPTLNPNRLDAGTRVNLPKFSPYSASSFCYMYITGTSQDLALIRDFAPYTTYYSFFEYHFTSDGSLNALDDLRGIEASWNNRCAPLATITNLTASGFSSQVTNQVLSNRTSRENLINNIYHVTSSRGYKGVNIDFENLLTEDRENFSLFLQELRGRLKRDNLLLTVAVPPKSSEEFSWLRGFDYRAIGAACDLVFIMAYDWHHRSSEPGPVAPLNEIQKTIAYATGQMENSKILIGVPLYGYDWVLPYNPANLASTVSNQQAVDLARNAGATIEYSEASQSPYFHYTDQNGQQHVVWFEDSRSMAEKMLLIRNSGLDGLGAWQINLGFPQGPWLLTTFFTVKKVV</sequence>
<comment type="caution">
    <text evidence="5">The sequence shown here is derived from an EMBL/GenBank/DDBJ whole genome shotgun (WGS) entry which is preliminary data.</text>
</comment>
<dbReference type="InterPro" id="IPR036779">
    <property type="entry name" value="LysM_dom_sf"/>
</dbReference>
<evidence type="ECO:0000256" key="1">
    <source>
        <dbReference type="ARBA" id="ARBA00022801"/>
    </source>
</evidence>
<dbReference type="RefSeq" id="WP_376844701.1">
    <property type="nucleotide sequence ID" value="NZ_JBHSFW010000001.1"/>
</dbReference>
<dbReference type="SUPFAM" id="SSF51445">
    <property type="entry name" value="(Trans)glycosidases"/>
    <property type="match status" value="1"/>
</dbReference>
<dbReference type="InterPro" id="IPR029070">
    <property type="entry name" value="Chitinase_insertion_sf"/>
</dbReference>
<dbReference type="EMBL" id="JBHSFW010000001">
    <property type="protein sequence ID" value="MFC4617669.1"/>
    <property type="molecule type" value="Genomic_DNA"/>
</dbReference>
<dbReference type="Gene3D" id="3.10.350.10">
    <property type="entry name" value="LysM domain"/>
    <property type="match status" value="2"/>
</dbReference>
<feature type="domain" description="LysM" evidence="3">
    <location>
        <begin position="48"/>
        <end position="92"/>
    </location>
</feature>
<proteinExistence type="predicted"/>
<dbReference type="PANTHER" id="PTHR46066">
    <property type="entry name" value="CHITINASE DOMAIN-CONTAINING PROTEIN 1 FAMILY MEMBER"/>
    <property type="match status" value="1"/>
</dbReference>
<evidence type="ECO:0000256" key="2">
    <source>
        <dbReference type="ARBA" id="ARBA00023295"/>
    </source>
</evidence>
<dbReference type="SMART" id="SM00636">
    <property type="entry name" value="Glyco_18"/>
    <property type="match status" value="1"/>
</dbReference>
<dbReference type="InterPro" id="IPR001223">
    <property type="entry name" value="Glyco_hydro18_cat"/>
</dbReference>
<dbReference type="SUPFAM" id="SSF54106">
    <property type="entry name" value="LysM domain"/>
    <property type="match status" value="2"/>
</dbReference>
<dbReference type="CDD" id="cd00118">
    <property type="entry name" value="LysM"/>
    <property type="match status" value="2"/>
</dbReference>
<dbReference type="InterPro" id="IPR018392">
    <property type="entry name" value="LysM"/>
</dbReference>
<dbReference type="InterPro" id="IPR011583">
    <property type="entry name" value="Chitinase_II/V-like_cat"/>
</dbReference>
<dbReference type="PROSITE" id="PS51910">
    <property type="entry name" value="GH18_2"/>
    <property type="match status" value="1"/>
</dbReference>
<dbReference type="PROSITE" id="PS51782">
    <property type="entry name" value="LYSM"/>
    <property type="match status" value="2"/>
</dbReference>
<dbReference type="Gene3D" id="3.10.50.10">
    <property type="match status" value="1"/>
</dbReference>
<accession>A0ABV9GH91</accession>
<keyword evidence="1 5" id="KW-0378">Hydrolase</keyword>
<dbReference type="Proteomes" id="UP001596022">
    <property type="component" value="Unassembled WGS sequence"/>
</dbReference>
<keyword evidence="2" id="KW-0326">Glycosidase</keyword>
<evidence type="ECO:0000313" key="6">
    <source>
        <dbReference type="Proteomes" id="UP001596022"/>
    </source>
</evidence>
<feature type="domain" description="GH18" evidence="4">
    <location>
        <begin position="100"/>
        <end position="420"/>
    </location>
</feature>
<protein>
    <submittedName>
        <fullName evidence="5">Glycosyl hydrolase family 18 protein</fullName>
    </submittedName>
</protein>
<evidence type="ECO:0000313" key="5">
    <source>
        <dbReference type="EMBL" id="MFC4617669.1"/>
    </source>
</evidence>
<dbReference type="Pfam" id="PF00704">
    <property type="entry name" value="Glyco_hydro_18"/>
    <property type="match status" value="1"/>
</dbReference>
<keyword evidence="6" id="KW-1185">Reference proteome</keyword>
<feature type="domain" description="LysM" evidence="3">
    <location>
        <begin position="2"/>
        <end position="45"/>
    </location>
</feature>
<dbReference type="PANTHER" id="PTHR46066:SF2">
    <property type="entry name" value="CHITINASE DOMAIN-CONTAINING PROTEIN 1"/>
    <property type="match status" value="1"/>
</dbReference>
<dbReference type="Gene3D" id="3.20.20.80">
    <property type="entry name" value="Glycosidases"/>
    <property type="match status" value="1"/>
</dbReference>
<dbReference type="SMART" id="SM00257">
    <property type="entry name" value="LysM"/>
    <property type="match status" value="2"/>
</dbReference>
<dbReference type="InterPro" id="IPR017853">
    <property type="entry name" value="GH"/>
</dbReference>
<evidence type="ECO:0000259" key="3">
    <source>
        <dbReference type="PROSITE" id="PS51782"/>
    </source>
</evidence>